<dbReference type="KEGG" id="csi:P262_02962"/>
<organism evidence="2 3">
    <name type="scientific">Cronobacter malonaticus</name>
    <dbReference type="NCBI Taxonomy" id="413503"/>
    <lineage>
        <taxon>Bacteria</taxon>
        <taxon>Pseudomonadati</taxon>
        <taxon>Pseudomonadota</taxon>
        <taxon>Gammaproteobacteria</taxon>
        <taxon>Enterobacterales</taxon>
        <taxon>Enterobacteriaceae</taxon>
        <taxon>Cronobacter</taxon>
    </lineage>
</organism>
<evidence type="ECO:0000313" key="2">
    <source>
        <dbReference type="EMBL" id="AHB70479.1"/>
    </source>
</evidence>
<gene>
    <name evidence="2" type="ORF">P262_02962</name>
</gene>
<sequence length="67" mass="7569">MEITETLCIKRSGKKVVGLSSLHFYFCTGARLTFTDTIVIQQPEHATPRHATPRHTALRESSYYQSG</sequence>
<dbReference type="PATRIC" id="fig|1401659.3.peg.2093"/>
<accession>V5U0X9</accession>
<dbReference type="AlphaFoldDB" id="V5U0X9"/>
<evidence type="ECO:0000256" key="1">
    <source>
        <dbReference type="SAM" id="MobiDB-lite"/>
    </source>
</evidence>
<name>V5U0X9_9ENTR</name>
<reference evidence="2 3" key="1">
    <citation type="journal article" date="2014" name="Genome Announc.">
        <title>Complete Genome Sequence of Cronobacter sakazakii Strain CMCC 45402.</title>
        <authorList>
            <person name="Zhao Z."/>
            <person name="Wang L."/>
            <person name="Wang B."/>
            <person name="Liang H."/>
            <person name="Ye Q."/>
            <person name="Zeng M."/>
        </authorList>
    </citation>
    <scope>NUCLEOTIDE SEQUENCE [LARGE SCALE GENOMIC DNA]</scope>
    <source>
        <strain evidence="3">45402</strain>
    </source>
</reference>
<protein>
    <submittedName>
        <fullName evidence="2">Uncharacterized protein</fullName>
    </submittedName>
</protein>
<dbReference type="EMBL" id="CP006731">
    <property type="protein sequence ID" value="AHB70479.1"/>
    <property type="molecule type" value="Genomic_DNA"/>
</dbReference>
<proteinExistence type="predicted"/>
<dbReference type="HOGENOM" id="CLU_2805234_0_0_6"/>
<dbReference type="Proteomes" id="UP000018545">
    <property type="component" value="Chromosome"/>
</dbReference>
<evidence type="ECO:0000313" key="3">
    <source>
        <dbReference type="Proteomes" id="UP000018545"/>
    </source>
</evidence>
<feature type="region of interest" description="Disordered" evidence="1">
    <location>
        <begin position="45"/>
        <end position="67"/>
    </location>
</feature>